<dbReference type="RefSeq" id="WP_345523475.1">
    <property type="nucleotide sequence ID" value="NZ_BAABKM010000004.1"/>
</dbReference>
<sequence length="245" mass="26234">MSRRALSFGAAAREYDRFRPGYPDELADLVLAHARGPVRRALEIGAGTGKATRLFAGRGVHVVAVEPDAEMRAVLLAQTVDLPVEVLAGTFEEVVLPDVGLMDLCFAGAAFHWTDPETRWQRVAASLRSGGVAAIFGAQTVVADPGLAAAITAIEEEITGPGSALLASAYVEAVDLPELEPPELAILPRRSEHAVEDYLGHLGTVSAYLLLEPRERAAVLARVRALLPARVELAQDVYVQLTRRV</sequence>
<dbReference type="InterPro" id="IPR029063">
    <property type="entry name" value="SAM-dependent_MTases_sf"/>
</dbReference>
<dbReference type="Pfam" id="PF08241">
    <property type="entry name" value="Methyltransf_11"/>
    <property type="match status" value="1"/>
</dbReference>
<keyword evidence="3" id="KW-0808">Transferase</keyword>
<organism evidence="5 6">
    <name type="scientific">Nocardioides conyzicola</name>
    <dbReference type="NCBI Taxonomy" id="1651781"/>
    <lineage>
        <taxon>Bacteria</taxon>
        <taxon>Bacillati</taxon>
        <taxon>Actinomycetota</taxon>
        <taxon>Actinomycetes</taxon>
        <taxon>Propionibacteriales</taxon>
        <taxon>Nocardioidaceae</taxon>
        <taxon>Nocardioides</taxon>
    </lineage>
</organism>
<evidence type="ECO:0000313" key="5">
    <source>
        <dbReference type="EMBL" id="GAA4716909.1"/>
    </source>
</evidence>
<evidence type="ECO:0000313" key="6">
    <source>
        <dbReference type="Proteomes" id="UP001499974"/>
    </source>
</evidence>
<dbReference type="PANTHER" id="PTHR44942">
    <property type="entry name" value="METHYLTRANSF_11 DOMAIN-CONTAINING PROTEIN"/>
    <property type="match status" value="1"/>
</dbReference>
<name>A0ABP8XWS8_9ACTN</name>
<evidence type="ECO:0000259" key="4">
    <source>
        <dbReference type="Pfam" id="PF08241"/>
    </source>
</evidence>
<gene>
    <name evidence="5" type="ORF">GCM10023349_40940</name>
</gene>
<dbReference type="EMBL" id="BAABKM010000004">
    <property type="protein sequence ID" value="GAA4716909.1"/>
    <property type="molecule type" value="Genomic_DNA"/>
</dbReference>
<dbReference type="PANTHER" id="PTHR44942:SF4">
    <property type="entry name" value="METHYLTRANSFERASE TYPE 11 DOMAIN-CONTAINING PROTEIN"/>
    <property type="match status" value="1"/>
</dbReference>
<comment type="similarity">
    <text evidence="1">Belongs to the methyltransferase superfamily.</text>
</comment>
<keyword evidence="6" id="KW-1185">Reference proteome</keyword>
<dbReference type="Gene3D" id="3.40.50.150">
    <property type="entry name" value="Vaccinia Virus protein VP39"/>
    <property type="match status" value="1"/>
</dbReference>
<dbReference type="InterPro" id="IPR013216">
    <property type="entry name" value="Methyltransf_11"/>
</dbReference>
<comment type="caution">
    <text evidence="5">The sequence shown here is derived from an EMBL/GenBank/DDBJ whole genome shotgun (WGS) entry which is preliminary data.</text>
</comment>
<proteinExistence type="inferred from homology"/>
<evidence type="ECO:0000256" key="2">
    <source>
        <dbReference type="ARBA" id="ARBA00022603"/>
    </source>
</evidence>
<feature type="domain" description="Methyltransferase type 11" evidence="4">
    <location>
        <begin position="42"/>
        <end position="135"/>
    </location>
</feature>
<evidence type="ECO:0000256" key="1">
    <source>
        <dbReference type="ARBA" id="ARBA00008361"/>
    </source>
</evidence>
<reference evidence="6" key="1">
    <citation type="journal article" date="2019" name="Int. J. Syst. Evol. Microbiol.">
        <title>The Global Catalogue of Microorganisms (GCM) 10K type strain sequencing project: providing services to taxonomists for standard genome sequencing and annotation.</title>
        <authorList>
            <consortium name="The Broad Institute Genomics Platform"/>
            <consortium name="The Broad Institute Genome Sequencing Center for Infectious Disease"/>
            <person name="Wu L."/>
            <person name="Ma J."/>
        </authorList>
    </citation>
    <scope>NUCLEOTIDE SEQUENCE [LARGE SCALE GENOMIC DNA]</scope>
    <source>
        <strain evidence="6">JCM 18531</strain>
    </source>
</reference>
<evidence type="ECO:0000256" key="3">
    <source>
        <dbReference type="ARBA" id="ARBA00022679"/>
    </source>
</evidence>
<accession>A0ABP8XWS8</accession>
<dbReference type="InterPro" id="IPR051052">
    <property type="entry name" value="Diverse_substrate_MTase"/>
</dbReference>
<keyword evidence="2" id="KW-0489">Methyltransferase</keyword>
<dbReference type="Proteomes" id="UP001499974">
    <property type="component" value="Unassembled WGS sequence"/>
</dbReference>
<protein>
    <recommendedName>
        <fullName evidence="4">Methyltransferase type 11 domain-containing protein</fullName>
    </recommendedName>
</protein>
<dbReference type="SUPFAM" id="SSF53335">
    <property type="entry name" value="S-adenosyl-L-methionine-dependent methyltransferases"/>
    <property type="match status" value="1"/>
</dbReference>
<dbReference type="CDD" id="cd02440">
    <property type="entry name" value="AdoMet_MTases"/>
    <property type="match status" value="1"/>
</dbReference>